<dbReference type="PANTHER" id="PTHR34144">
    <property type="entry name" value="CHROMOSOME 8, WHOLE GENOME SHOTGUN SEQUENCE"/>
    <property type="match status" value="1"/>
</dbReference>
<feature type="compositionally biased region" description="Basic and acidic residues" evidence="1">
    <location>
        <begin position="358"/>
        <end position="372"/>
    </location>
</feature>
<dbReference type="AlphaFoldDB" id="A0AAD6T027"/>
<keyword evidence="2" id="KW-0808">Transferase</keyword>
<evidence type="ECO:0000313" key="2">
    <source>
        <dbReference type="EMBL" id="KAJ7035995.1"/>
    </source>
</evidence>
<sequence length="372" mass="42632">MFHNNAAVIPYWTTEMTKVINYLGPDNVFVSIVESYSDTSSALLRGFDHKLEAMHVPHLILTDETSIPRPSQRRRTSVRNLVIEPLVAKGGYDRLLFTNDIFFQAESVVELLHTKNGEYDMACSMDFQHSGLYDLWVLRDRLGRLVSSLWPYFLEDAGFRAVMADEPAPMRAEPFLSPISPPHLRRRPPLYNPAPQPLPTHPLSTRASAQTAAPRRPPLRFRASAPGECFSSESFNLPYDLRRVFALEAMYVNPRVITAYRWKYYVWFKYITRHWAVKWFIDNVENGNGIHLAKYVLGNPAEIWQWDGGECHPGPVETHLQWLTTIQVSKSAVDKRDPDSEEGEMGDCQRGISSVPGEGKEWIESRPYRHDG</sequence>
<evidence type="ECO:0000256" key="1">
    <source>
        <dbReference type="SAM" id="MobiDB-lite"/>
    </source>
</evidence>
<keyword evidence="3" id="KW-1185">Reference proteome</keyword>
<dbReference type="InterPro" id="IPR021047">
    <property type="entry name" value="Mannosyltransferase_CMT1"/>
</dbReference>
<dbReference type="EMBL" id="JARJCM010000046">
    <property type="protein sequence ID" value="KAJ7035995.1"/>
    <property type="molecule type" value="Genomic_DNA"/>
</dbReference>
<gene>
    <name evidence="2" type="ORF">C8F04DRAFT_1210141</name>
</gene>
<dbReference type="Pfam" id="PF11735">
    <property type="entry name" value="CAP59_mtransfer"/>
    <property type="match status" value="1"/>
</dbReference>
<dbReference type="GO" id="GO:0016757">
    <property type="term" value="F:glycosyltransferase activity"/>
    <property type="evidence" value="ECO:0007669"/>
    <property type="project" value="UniProtKB-KW"/>
</dbReference>
<evidence type="ECO:0000313" key="3">
    <source>
        <dbReference type="Proteomes" id="UP001218188"/>
    </source>
</evidence>
<accession>A0AAD6T027</accession>
<keyword evidence="2" id="KW-0328">Glycosyltransferase</keyword>
<feature type="region of interest" description="Disordered" evidence="1">
    <location>
        <begin position="332"/>
        <end position="372"/>
    </location>
</feature>
<proteinExistence type="predicted"/>
<reference evidence="2" key="1">
    <citation type="submission" date="2023-03" db="EMBL/GenBank/DDBJ databases">
        <title>Massive genome expansion in bonnet fungi (Mycena s.s.) driven by repeated elements and novel gene families across ecological guilds.</title>
        <authorList>
            <consortium name="Lawrence Berkeley National Laboratory"/>
            <person name="Harder C.B."/>
            <person name="Miyauchi S."/>
            <person name="Viragh M."/>
            <person name="Kuo A."/>
            <person name="Thoen E."/>
            <person name="Andreopoulos B."/>
            <person name="Lu D."/>
            <person name="Skrede I."/>
            <person name="Drula E."/>
            <person name="Henrissat B."/>
            <person name="Morin E."/>
            <person name="Kohler A."/>
            <person name="Barry K."/>
            <person name="LaButti K."/>
            <person name="Morin E."/>
            <person name="Salamov A."/>
            <person name="Lipzen A."/>
            <person name="Mereny Z."/>
            <person name="Hegedus B."/>
            <person name="Baldrian P."/>
            <person name="Stursova M."/>
            <person name="Weitz H."/>
            <person name="Taylor A."/>
            <person name="Grigoriev I.V."/>
            <person name="Nagy L.G."/>
            <person name="Martin F."/>
            <person name="Kauserud H."/>
        </authorList>
    </citation>
    <scope>NUCLEOTIDE SEQUENCE</scope>
    <source>
        <strain evidence="2">CBHHK200</strain>
    </source>
</reference>
<comment type="caution">
    <text evidence="2">The sequence shown here is derived from an EMBL/GenBank/DDBJ whole genome shotgun (WGS) entry which is preliminary data.</text>
</comment>
<name>A0AAD6T027_9AGAR</name>
<protein>
    <submittedName>
        <fullName evidence="2">Cryptococcal mannosyltransferase 1-domain-containing protein</fullName>
    </submittedName>
</protein>
<organism evidence="2 3">
    <name type="scientific">Mycena alexandri</name>
    <dbReference type="NCBI Taxonomy" id="1745969"/>
    <lineage>
        <taxon>Eukaryota</taxon>
        <taxon>Fungi</taxon>
        <taxon>Dikarya</taxon>
        <taxon>Basidiomycota</taxon>
        <taxon>Agaricomycotina</taxon>
        <taxon>Agaricomycetes</taxon>
        <taxon>Agaricomycetidae</taxon>
        <taxon>Agaricales</taxon>
        <taxon>Marasmiineae</taxon>
        <taxon>Mycenaceae</taxon>
        <taxon>Mycena</taxon>
    </lineage>
</organism>
<dbReference type="Proteomes" id="UP001218188">
    <property type="component" value="Unassembled WGS sequence"/>
</dbReference>
<dbReference type="PANTHER" id="PTHR34144:SF7">
    <property type="entry name" value="EXPORT PROTEIN (CAP59), PUTATIVE (AFU_ORTHOLOGUE AFUA_7G05020)-RELATED"/>
    <property type="match status" value="1"/>
</dbReference>